<feature type="region of interest" description="Disordered" evidence="1">
    <location>
        <begin position="1"/>
        <end position="25"/>
    </location>
</feature>
<keyword evidence="3" id="KW-1185">Reference proteome</keyword>
<dbReference type="Proteomes" id="UP000815677">
    <property type="component" value="Unassembled WGS sequence"/>
</dbReference>
<gene>
    <name evidence="2" type="ORF">MCHLO_09355</name>
</gene>
<organism evidence="2 3">
    <name type="scientific">Mycena chlorophos</name>
    <name type="common">Agaric fungus</name>
    <name type="synonym">Agaricus chlorophos</name>
    <dbReference type="NCBI Taxonomy" id="658473"/>
    <lineage>
        <taxon>Eukaryota</taxon>
        <taxon>Fungi</taxon>
        <taxon>Dikarya</taxon>
        <taxon>Basidiomycota</taxon>
        <taxon>Agaricomycotina</taxon>
        <taxon>Agaricomycetes</taxon>
        <taxon>Agaricomycetidae</taxon>
        <taxon>Agaricales</taxon>
        <taxon>Marasmiineae</taxon>
        <taxon>Mycenaceae</taxon>
        <taxon>Mycena</taxon>
    </lineage>
</organism>
<protein>
    <submittedName>
        <fullName evidence="2">Uncharacterized protein</fullName>
    </submittedName>
</protein>
<proteinExistence type="predicted"/>
<evidence type="ECO:0000313" key="2">
    <source>
        <dbReference type="EMBL" id="GAT52287.1"/>
    </source>
</evidence>
<evidence type="ECO:0000256" key="1">
    <source>
        <dbReference type="SAM" id="MobiDB-lite"/>
    </source>
</evidence>
<dbReference type="EMBL" id="DF847694">
    <property type="protein sequence ID" value="GAT52287.1"/>
    <property type="molecule type" value="Genomic_DNA"/>
</dbReference>
<reference evidence="2" key="1">
    <citation type="submission" date="2014-09" db="EMBL/GenBank/DDBJ databases">
        <title>Genome sequence of the luminous mushroom Mycena chlorophos for searching fungal bioluminescence genes.</title>
        <authorList>
            <person name="Tanaka Y."/>
            <person name="Kasuga D."/>
            <person name="Oba Y."/>
            <person name="Hase S."/>
            <person name="Sato K."/>
            <person name="Oba Y."/>
            <person name="Sakakibara Y."/>
        </authorList>
    </citation>
    <scope>NUCLEOTIDE SEQUENCE</scope>
</reference>
<evidence type="ECO:0000313" key="3">
    <source>
        <dbReference type="Proteomes" id="UP000815677"/>
    </source>
</evidence>
<sequence length="161" mass="18170">MEIGSPYALNLGDARHTPQRNTSTNLGKVLGPFRRRLSHSFTKLPAAEPEVKFEIGFRKRTNTRLLYIGRLDVQECLLLPIPSVDKTVQDILNPAGGFEKVLCADDRAKFKEAGVTAIKYLHAFKQIALWTVELDEAQLHEMVEEPIEKNIIDNDDNDLQA</sequence>
<accession>A0ABQ0LML2</accession>
<name>A0ABQ0LML2_MYCCL</name>